<dbReference type="GO" id="GO:0005741">
    <property type="term" value="C:mitochondrial outer membrane"/>
    <property type="evidence" value="ECO:0007669"/>
    <property type="project" value="TreeGrafter"/>
</dbReference>
<dbReference type="GO" id="GO:0046872">
    <property type="term" value="F:metal ion binding"/>
    <property type="evidence" value="ECO:0007669"/>
    <property type="project" value="UniProtKB-KW"/>
</dbReference>
<feature type="chain" id="PRO_5035162865" description="Iron-binding zinc finger CDGSH type domain-containing protein" evidence="6">
    <location>
        <begin position="19"/>
        <end position="102"/>
    </location>
</feature>
<reference evidence="8" key="1">
    <citation type="submission" date="2021-05" db="EMBL/GenBank/DDBJ databases">
        <title>The genome of the haptophyte Pavlova lutheri (Diacronema luteri, Pavlovales) - a model for lipid biosynthesis in eukaryotic algae.</title>
        <authorList>
            <person name="Hulatt C.J."/>
            <person name="Posewitz M.C."/>
        </authorList>
    </citation>
    <scope>NUCLEOTIDE SEQUENCE</scope>
    <source>
        <strain evidence="8">NIVA-4/92</strain>
    </source>
</reference>
<evidence type="ECO:0000313" key="9">
    <source>
        <dbReference type="Proteomes" id="UP000751190"/>
    </source>
</evidence>
<keyword evidence="2" id="KW-0479">Metal-binding</keyword>
<comment type="cofactor">
    <cofactor evidence="5">
        <name>[2Fe-2S] cluster</name>
        <dbReference type="ChEBI" id="CHEBI:190135"/>
    </cofactor>
</comment>
<keyword evidence="6" id="KW-0732">Signal</keyword>
<dbReference type="EMBL" id="JAGTXO010000010">
    <property type="protein sequence ID" value="KAG8465384.1"/>
    <property type="molecule type" value="Genomic_DNA"/>
</dbReference>
<protein>
    <recommendedName>
        <fullName evidence="7">Iron-binding zinc finger CDGSH type domain-containing protein</fullName>
    </recommendedName>
</protein>
<evidence type="ECO:0000259" key="7">
    <source>
        <dbReference type="SMART" id="SM00704"/>
    </source>
</evidence>
<sequence>MLLSRALLLLAWLAIAAGFAPRATRPSAGLAHSRVRMQAERINTQIDLDSPKVVNMLELEGKAVYCRCWKSATFPLCNGAHAKHNEATGDNVGPLIVTAKKD</sequence>
<dbReference type="Proteomes" id="UP000751190">
    <property type="component" value="Unassembled WGS sequence"/>
</dbReference>
<keyword evidence="1" id="KW-0001">2Fe-2S</keyword>
<evidence type="ECO:0000256" key="2">
    <source>
        <dbReference type="ARBA" id="ARBA00022723"/>
    </source>
</evidence>
<keyword evidence="4" id="KW-0411">Iron-sulfur</keyword>
<dbReference type="OMA" id="GKAVYCR"/>
<keyword evidence="9" id="KW-1185">Reference proteome</keyword>
<dbReference type="PANTHER" id="PTHR13680">
    <property type="entry name" value="CDGSH IRON-SULFUR DOMAIN-CONTAINING PROTEIN 1"/>
    <property type="match status" value="1"/>
</dbReference>
<dbReference type="AlphaFoldDB" id="A0A8J6CAC4"/>
<keyword evidence="3" id="KW-0408">Iron</keyword>
<dbReference type="FunFam" id="3.40.5.90:FF:000001">
    <property type="entry name" value="CDGSH iron-sulfur domain-containing protein 1"/>
    <property type="match status" value="1"/>
</dbReference>
<name>A0A8J6CAC4_DIALT</name>
<evidence type="ECO:0000256" key="6">
    <source>
        <dbReference type="SAM" id="SignalP"/>
    </source>
</evidence>
<dbReference type="OrthoDB" id="449252at2759"/>
<dbReference type="Gene3D" id="3.40.5.90">
    <property type="entry name" value="CDGSH iron-sulfur domain, mitoNEET-type"/>
    <property type="match status" value="1"/>
</dbReference>
<gene>
    <name evidence="8" type="ORF">KFE25_002691</name>
</gene>
<evidence type="ECO:0000256" key="5">
    <source>
        <dbReference type="ARBA" id="ARBA00034078"/>
    </source>
</evidence>
<dbReference type="InterPro" id="IPR018967">
    <property type="entry name" value="FeS-contain_CDGSH-typ"/>
</dbReference>
<dbReference type="SMART" id="SM00704">
    <property type="entry name" value="ZnF_CDGSH"/>
    <property type="match status" value="1"/>
</dbReference>
<organism evidence="8 9">
    <name type="scientific">Diacronema lutheri</name>
    <name type="common">Unicellular marine alga</name>
    <name type="synonym">Monochrysis lutheri</name>
    <dbReference type="NCBI Taxonomy" id="2081491"/>
    <lineage>
        <taxon>Eukaryota</taxon>
        <taxon>Haptista</taxon>
        <taxon>Haptophyta</taxon>
        <taxon>Pavlovophyceae</taxon>
        <taxon>Pavlovales</taxon>
        <taxon>Pavlovaceae</taxon>
        <taxon>Diacronema</taxon>
    </lineage>
</organism>
<evidence type="ECO:0000256" key="1">
    <source>
        <dbReference type="ARBA" id="ARBA00022714"/>
    </source>
</evidence>
<feature type="signal peptide" evidence="6">
    <location>
        <begin position="1"/>
        <end position="18"/>
    </location>
</feature>
<dbReference type="Pfam" id="PF09360">
    <property type="entry name" value="zf-CDGSH"/>
    <property type="match status" value="1"/>
</dbReference>
<accession>A0A8J6CAC4</accession>
<evidence type="ECO:0000313" key="8">
    <source>
        <dbReference type="EMBL" id="KAG8465384.1"/>
    </source>
</evidence>
<evidence type="ECO:0000256" key="4">
    <source>
        <dbReference type="ARBA" id="ARBA00023014"/>
    </source>
</evidence>
<evidence type="ECO:0000256" key="3">
    <source>
        <dbReference type="ARBA" id="ARBA00023004"/>
    </source>
</evidence>
<dbReference type="PANTHER" id="PTHR13680:SF5">
    <property type="entry name" value="CDGSH IRON-SULFUR DOMAIN-CONTAINING PROTEIN 1"/>
    <property type="match status" value="1"/>
</dbReference>
<proteinExistence type="predicted"/>
<dbReference type="GO" id="GO:0010506">
    <property type="term" value="P:regulation of autophagy"/>
    <property type="evidence" value="ECO:0007669"/>
    <property type="project" value="InterPro"/>
</dbReference>
<dbReference type="InterPro" id="IPR042216">
    <property type="entry name" value="MitoNEET_CISD"/>
</dbReference>
<feature type="domain" description="Iron-binding zinc finger CDGSH type" evidence="7">
    <location>
        <begin position="52"/>
        <end position="87"/>
    </location>
</feature>
<comment type="caution">
    <text evidence="8">The sequence shown here is derived from an EMBL/GenBank/DDBJ whole genome shotgun (WGS) entry which is preliminary data.</text>
</comment>
<dbReference type="InterPro" id="IPR045131">
    <property type="entry name" value="CISD1/2"/>
</dbReference>
<dbReference type="GO" id="GO:0051537">
    <property type="term" value="F:2 iron, 2 sulfur cluster binding"/>
    <property type="evidence" value="ECO:0007669"/>
    <property type="project" value="UniProtKB-KW"/>
</dbReference>